<keyword evidence="1" id="KW-1133">Transmembrane helix</keyword>
<keyword evidence="1" id="KW-0472">Membrane</keyword>
<organism evidence="3 4">
    <name type="scientific">Candidatus Roizmanbacteria bacterium CG22_combo_CG10-13_8_21_14_all_35_9</name>
    <dbReference type="NCBI Taxonomy" id="1974861"/>
    <lineage>
        <taxon>Bacteria</taxon>
        <taxon>Candidatus Roizmaniibacteriota</taxon>
    </lineage>
</organism>
<protein>
    <recommendedName>
        <fullName evidence="2">YdbS-like PH domain-containing protein</fullName>
    </recommendedName>
</protein>
<feature type="transmembrane region" description="Helical" evidence="1">
    <location>
        <begin position="68"/>
        <end position="91"/>
    </location>
</feature>
<evidence type="ECO:0000259" key="2">
    <source>
        <dbReference type="Pfam" id="PF03703"/>
    </source>
</evidence>
<dbReference type="EMBL" id="PCTB01000026">
    <property type="protein sequence ID" value="PIP62996.1"/>
    <property type="molecule type" value="Genomic_DNA"/>
</dbReference>
<dbReference type="PANTHER" id="PTHR37938:SF1">
    <property type="entry name" value="BLL0215 PROTEIN"/>
    <property type="match status" value="1"/>
</dbReference>
<evidence type="ECO:0000256" key="1">
    <source>
        <dbReference type="SAM" id="Phobius"/>
    </source>
</evidence>
<reference evidence="3 4" key="1">
    <citation type="submission" date="2017-09" db="EMBL/GenBank/DDBJ databases">
        <title>Depth-based differentiation of microbial function through sediment-hosted aquifers and enrichment of novel symbionts in the deep terrestrial subsurface.</title>
        <authorList>
            <person name="Probst A.J."/>
            <person name="Ladd B."/>
            <person name="Jarett J.K."/>
            <person name="Geller-Mcgrath D.E."/>
            <person name="Sieber C.M."/>
            <person name="Emerson J.B."/>
            <person name="Anantharaman K."/>
            <person name="Thomas B.C."/>
            <person name="Malmstrom R."/>
            <person name="Stieglmeier M."/>
            <person name="Klingl A."/>
            <person name="Woyke T."/>
            <person name="Ryan C.M."/>
            <person name="Banfield J.F."/>
        </authorList>
    </citation>
    <scope>NUCLEOTIDE SEQUENCE [LARGE SCALE GENOMIC DNA]</scope>
    <source>
        <strain evidence="3">CG22_combo_CG10-13_8_21_14_all_35_9</strain>
    </source>
</reference>
<proteinExistence type="predicted"/>
<evidence type="ECO:0000313" key="4">
    <source>
        <dbReference type="Proteomes" id="UP000231021"/>
    </source>
</evidence>
<sequence>MENKVFFSYCLYPEIKFETYEPGEKIILLLRAHPFTQLSWILYSVFSLILIFVVNIIISSFFAISQLFLLNCFMAVFLLSFIWFNLLNWYFNVGIVTNRRVIDIDFYAVLYREITVARLDKIQDITVKSGGYFEAFFNYGTIFIQTAGTEANIEFADIPRPAEVVQMIEKLLTKRHGT</sequence>
<comment type="caution">
    <text evidence="3">The sequence shown here is derived from an EMBL/GenBank/DDBJ whole genome shotgun (WGS) entry which is preliminary data.</text>
</comment>
<accession>A0A2H0BZ74</accession>
<dbReference type="InterPro" id="IPR005182">
    <property type="entry name" value="YdbS-like_PH"/>
</dbReference>
<dbReference type="Pfam" id="PF03703">
    <property type="entry name" value="bPH_2"/>
    <property type="match status" value="1"/>
</dbReference>
<dbReference type="Proteomes" id="UP000231021">
    <property type="component" value="Unassembled WGS sequence"/>
</dbReference>
<evidence type="ECO:0000313" key="3">
    <source>
        <dbReference type="EMBL" id="PIP62996.1"/>
    </source>
</evidence>
<feature type="transmembrane region" description="Helical" evidence="1">
    <location>
        <begin position="40"/>
        <end position="62"/>
    </location>
</feature>
<gene>
    <name evidence="3" type="ORF">COW98_01000</name>
</gene>
<keyword evidence="1" id="KW-0812">Transmembrane</keyword>
<dbReference type="AlphaFoldDB" id="A0A2H0BZ74"/>
<dbReference type="PANTHER" id="PTHR37938">
    <property type="entry name" value="BLL0215 PROTEIN"/>
    <property type="match status" value="1"/>
</dbReference>
<name>A0A2H0BZ74_9BACT</name>
<feature type="domain" description="YdbS-like PH" evidence="2">
    <location>
        <begin position="109"/>
        <end position="165"/>
    </location>
</feature>